<evidence type="ECO:0000256" key="4">
    <source>
        <dbReference type="ARBA" id="ARBA00008319"/>
    </source>
</evidence>
<evidence type="ECO:0000256" key="5">
    <source>
        <dbReference type="ARBA" id="ARBA00011738"/>
    </source>
</evidence>
<evidence type="ECO:0000256" key="7">
    <source>
        <dbReference type="ARBA" id="ARBA00022605"/>
    </source>
</evidence>
<keyword evidence="18" id="KW-1185">Reference proteome</keyword>
<evidence type="ECO:0000256" key="6">
    <source>
        <dbReference type="ARBA" id="ARBA00022430"/>
    </source>
</evidence>
<reference evidence="17" key="1">
    <citation type="submission" date="2016-01" db="EMBL/GenBank/DDBJ databases">
        <authorList>
            <person name="Peeters C."/>
        </authorList>
    </citation>
    <scope>NUCLEOTIDE SEQUENCE [LARGE SCALE GENOMIC DNA]</scope>
    <source>
        <strain evidence="17">LMG 29323</strain>
    </source>
</reference>
<dbReference type="RefSeq" id="WP_061180023.1">
    <property type="nucleotide sequence ID" value="NZ_FCOE02000058.1"/>
</dbReference>
<evidence type="ECO:0000256" key="9">
    <source>
        <dbReference type="ARBA" id="ARBA00022842"/>
    </source>
</evidence>
<comment type="similarity">
    <text evidence="4 14">Belongs to the isocitrate and isopropylmalate dehydrogenases family. LeuB type 1 subfamily.</text>
</comment>
<evidence type="ECO:0000256" key="12">
    <source>
        <dbReference type="ARBA" id="ARBA00023211"/>
    </source>
</evidence>
<comment type="caution">
    <text evidence="17">The sequence shown here is derived from an EMBL/GenBank/DDBJ whole genome shotgun (WGS) entry which is preliminary data.</text>
</comment>
<dbReference type="GO" id="GO:0009098">
    <property type="term" value="P:L-leucine biosynthetic process"/>
    <property type="evidence" value="ECO:0007669"/>
    <property type="project" value="UniProtKB-UniRule"/>
</dbReference>
<dbReference type="GO" id="GO:0003862">
    <property type="term" value="F:3-isopropylmalate dehydrogenase activity"/>
    <property type="evidence" value="ECO:0007669"/>
    <property type="project" value="UniProtKB-UniRule"/>
</dbReference>
<dbReference type="PROSITE" id="PS00470">
    <property type="entry name" value="IDH_IMDH"/>
    <property type="match status" value="1"/>
</dbReference>
<evidence type="ECO:0000256" key="8">
    <source>
        <dbReference type="ARBA" id="ARBA00022723"/>
    </source>
</evidence>
<comment type="subunit">
    <text evidence="5 14 15">Homodimer.</text>
</comment>
<evidence type="ECO:0000256" key="2">
    <source>
        <dbReference type="ARBA" id="ARBA00001936"/>
    </source>
</evidence>
<keyword evidence="6 14" id="KW-0432">Leucine biosynthesis</keyword>
<evidence type="ECO:0000256" key="10">
    <source>
        <dbReference type="ARBA" id="ARBA00023002"/>
    </source>
</evidence>
<feature type="site" description="Important for catalysis" evidence="14">
    <location>
        <position position="188"/>
    </location>
</feature>
<comment type="function">
    <text evidence="14 15">Catalyzes the oxidation of 3-carboxy-2-hydroxy-4-methylpentanoate (3-isopropylmalate) to 3-carboxy-4-methyl-2-oxopentanoate. The product decarboxylates to 4-methyl-2 oxopentanoate.</text>
</comment>
<dbReference type="NCBIfam" id="TIGR00169">
    <property type="entry name" value="leuB"/>
    <property type="match status" value="1"/>
</dbReference>
<evidence type="ECO:0000313" key="18">
    <source>
        <dbReference type="Proteomes" id="UP000054911"/>
    </source>
</evidence>
<dbReference type="PANTHER" id="PTHR42979:SF1">
    <property type="entry name" value="3-ISOPROPYLMALATE DEHYDROGENASE"/>
    <property type="match status" value="1"/>
</dbReference>
<feature type="binding site" evidence="14">
    <location>
        <position position="220"/>
    </location>
    <ligand>
        <name>Mg(2+)</name>
        <dbReference type="ChEBI" id="CHEBI:18420"/>
    </ligand>
</feature>
<dbReference type="InterPro" id="IPR019818">
    <property type="entry name" value="IsoCit/isopropylmalate_DH_CS"/>
</dbReference>
<dbReference type="EMBL" id="FCOE02000058">
    <property type="protein sequence ID" value="SAL00289.1"/>
    <property type="molecule type" value="Genomic_DNA"/>
</dbReference>
<feature type="domain" description="Isopropylmalate dehydrogenase-like" evidence="16">
    <location>
        <begin position="2"/>
        <end position="349"/>
    </location>
</feature>
<dbReference type="AlphaFoldDB" id="A0A158E084"/>
<comment type="caution">
    <text evidence="14">Lacks conserved residue(s) required for the propagation of feature annotation.</text>
</comment>
<feature type="binding site" evidence="14">
    <location>
        <position position="131"/>
    </location>
    <ligand>
        <name>substrate</name>
    </ligand>
</feature>
<evidence type="ECO:0000259" key="16">
    <source>
        <dbReference type="SMART" id="SM01329"/>
    </source>
</evidence>
<feature type="binding site" evidence="14">
    <location>
        <position position="220"/>
    </location>
    <ligand>
        <name>substrate</name>
    </ligand>
</feature>
<sequence length="354" mass="38281">MKIAVLPGDGIGPEVTAQALKVLDVFAREGMALEFEHALIGGCAYDATGHPLPGATLALARDADAILFGAEGGFQYETLPRGLRPGDALLTVRRELDLFANFRPVVAWPELVGASPLKAARLDGLDLLILRELTGDLYFGEPRGVHMENGVRVGINTMRYDENEIRRIAHVAFRTARARRHRVCSVDKANVLESMELWREIVDEVAREYPDVTLEHLYVDAAAMSLLRTPQHFDVIVTGNLFGDILSDEASMLTGSIGMLPSASMGDGKKGLYEPVHGCAPDIAGRDLANPLASILSAAMMLRMSFDQHEAAARVERAVRRVLASGYRTADIAEPGTKRIGTAQMGDLVVAALA</sequence>
<feature type="site" description="Important for catalysis" evidence="14">
    <location>
        <position position="138"/>
    </location>
</feature>
<dbReference type="GO" id="GO:0000287">
    <property type="term" value="F:magnesium ion binding"/>
    <property type="evidence" value="ECO:0007669"/>
    <property type="project" value="InterPro"/>
</dbReference>
<accession>A0A158E084</accession>
<dbReference type="Pfam" id="PF00180">
    <property type="entry name" value="Iso_dh"/>
    <property type="match status" value="1"/>
</dbReference>
<comment type="cofactor">
    <cofactor evidence="14 15">
        <name>Mg(2+)</name>
        <dbReference type="ChEBI" id="CHEBI:18420"/>
    </cofactor>
    <cofactor evidence="14 15">
        <name>Mn(2+)</name>
        <dbReference type="ChEBI" id="CHEBI:29035"/>
    </cofactor>
    <text evidence="14 15">Binds 1 Mg(2+) or Mn(2+) ion per subunit.</text>
</comment>
<feature type="binding site" evidence="14">
    <location>
        <position position="103"/>
    </location>
    <ligand>
        <name>substrate</name>
    </ligand>
</feature>
<dbReference type="Proteomes" id="UP000054911">
    <property type="component" value="Unassembled WGS sequence"/>
</dbReference>
<keyword evidence="11 14" id="KW-0520">NAD</keyword>
<protein>
    <recommendedName>
        <fullName evidence="14">3-isopropylmalate dehydrogenase</fullName>
        <ecNumber evidence="14">1.1.1.85</ecNumber>
    </recommendedName>
    <alternativeName>
        <fullName evidence="14">3-IPM-DH</fullName>
    </alternativeName>
    <alternativeName>
        <fullName evidence="14">Beta-IPM dehydrogenase</fullName>
        <shortName evidence="14">IMDH</shortName>
    </alternativeName>
</protein>
<dbReference type="SMART" id="SM01329">
    <property type="entry name" value="Iso_dh"/>
    <property type="match status" value="1"/>
</dbReference>
<comment type="subcellular location">
    <subcellularLocation>
        <location evidence="14">Cytoplasm</location>
    </subcellularLocation>
</comment>
<evidence type="ECO:0000256" key="3">
    <source>
        <dbReference type="ARBA" id="ARBA00004762"/>
    </source>
</evidence>
<evidence type="ECO:0000256" key="15">
    <source>
        <dbReference type="RuleBase" id="RU004445"/>
    </source>
</evidence>
<comment type="cofactor">
    <cofactor evidence="2">
        <name>Mn(2+)</name>
        <dbReference type="ChEBI" id="CHEBI:29035"/>
    </cofactor>
</comment>
<dbReference type="SUPFAM" id="SSF53659">
    <property type="entry name" value="Isocitrate/Isopropylmalate dehydrogenase-like"/>
    <property type="match status" value="1"/>
</dbReference>
<keyword evidence="13 14" id="KW-0100">Branched-chain amino acid biosynthesis</keyword>
<keyword evidence="10 14" id="KW-0560">Oxidoreductase</keyword>
<evidence type="ECO:0000256" key="13">
    <source>
        <dbReference type="ARBA" id="ARBA00023304"/>
    </source>
</evidence>
<dbReference type="EC" id="1.1.1.85" evidence="14"/>
<proteinExistence type="inferred from homology"/>
<evidence type="ECO:0000313" key="17">
    <source>
        <dbReference type="EMBL" id="SAL00289.1"/>
    </source>
</evidence>
<feature type="binding site" evidence="14">
    <location>
        <position position="248"/>
    </location>
    <ligand>
        <name>Mg(2+)</name>
        <dbReference type="ChEBI" id="CHEBI:18420"/>
    </ligand>
</feature>
<dbReference type="HAMAP" id="MF_01033">
    <property type="entry name" value="LeuB_type1"/>
    <property type="match status" value="1"/>
</dbReference>
<dbReference type="FunFam" id="3.40.718.10:FF:000006">
    <property type="entry name" value="3-isopropylmalate dehydrogenase"/>
    <property type="match status" value="1"/>
</dbReference>
<name>A0A158E084_9BURK</name>
<evidence type="ECO:0000256" key="1">
    <source>
        <dbReference type="ARBA" id="ARBA00000624"/>
    </source>
</evidence>
<evidence type="ECO:0000256" key="11">
    <source>
        <dbReference type="ARBA" id="ARBA00023027"/>
    </source>
</evidence>
<dbReference type="OrthoDB" id="5289857at2"/>
<gene>
    <name evidence="14" type="primary">leuB</name>
    <name evidence="17" type="ORF">AWB80_07836</name>
</gene>
<keyword evidence="9 14" id="KW-0460">Magnesium</keyword>
<dbReference type="InterPro" id="IPR004429">
    <property type="entry name" value="Isopropylmalate_DH"/>
</dbReference>
<keyword evidence="14" id="KW-0963">Cytoplasm</keyword>
<dbReference type="PANTHER" id="PTHR42979">
    <property type="entry name" value="3-ISOPROPYLMALATE DEHYDROGENASE"/>
    <property type="match status" value="1"/>
</dbReference>
<evidence type="ECO:0000256" key="14">
    <source>
        <dbReference type="HAMAP-Rule" id="MF_01033"/>
    </source>
</evidence>
<comment type="pathway">
    <text evidence="3 14 15">Amino-acid biosynthesis; L-leucine biosynthesis; L-leucine from 3-methyl-2-oxobutanoate: step 3/4.</text>
</comment>
<dbReference type="GO" id="GO:0005829">
    <property type="term" value="C:cytosol"/>
    <property type="evidence" value="ECO:0007669"/>
    <property type="project" value="TreeGrafter"/>
</dbReference>
<dbReference type="UniPathway" id="UPA00048">
    <property type="reaction ID" value="UER00072"/>
</dbReference>
<dbReference type="GO" id="GO:0051287">
    <property type="term" value="F:NAD binding"/>
    <property type="evidence" value="ECO:0007669"/>
    <property type="project" value="InterPro"/>
</dbReference>
<keyword evidence="12 14" id="KW-0464">Manganese</keyword>
<feature type="binding site" evidence="14">
    <location>
        <position position="244"/>
    </location>
    <ligand>
        <name>Mg(2+)</name>
        <dbReference type="ChEBI" id="CHEBI:18420"/>
    </ligand>
</feature>
<organism evidence="17 18">
    <name type="scientific">Caballeronia pedi</name>
    <dbReference type="NCBI Taxonomy" id="1777141"/>
    <lineage>
        <taxon>Bacteria</taxon>
        <taxon>Pseudomonadati</taxon>
        <taxon>Pseudomonadota</taxon>
        <taxon>Betaproteobacteria</taxon>
        <taxon>Burkholderiales</taxon>
        <taxon>Burkholderiaceae</taxon>
        <taxon>Caballeronia</taxon>
    </lineage>
</organism>
<dbReference type="Gene3D" id="3.40.718.10">
    <property type="entry name" value="Isopropylmalate Dehydrogenase"/>
    <property type="match status" value="1"/>
</dbReference>
<dbReference type="InterPro" id="IPR024084">
    <property type="entry name" value="IsoPropMal-DH-like_dom"/>
</dbReference>
<dbReference type="STRING" id="1777141.AWB80_07836"/>
<keyword evidence="7 14" id="KW-0028">Amino-acid biosynthesis</keyword>
<keyword evidence="8 14" id="KW-0479">Metal-binding</keyword>
<comment type="catalytic activity">
    <reaction evidence="1 14 15">
        <text>(2R,3S)-3-isopropylmalate + NAD(+) = 4-methyl-2-oxopentanoate + CO2 + NADH</text>
        <dbReference type="Rhea" id="RHEA:32271"/>
        <dbReference type="ChEBI" id="CHEBI:16526"/>
        <dbReference type="ChEBI" id="CHEBI:17865"/>
        <dbReference type="ChEBI" id="CHEBI:35121"/>
        <dbReference type="ChEBI" id="CHEBI:57540"/>
        <dbReference type="ChEBI" id="CHEBI:57945"/>
        <dbReference type="EC" id="1.1.1.85"/>
    </reaction>
</comment>
<feature type="binding site" evidence="14">
    <location>
        <position position="93"/>
    </location>
    <ligand>
        <name>substrate</name>
    </ligand>
</feature>